<accession>A0A916URC7</accession>
<proteinExistence type="predicted"/>
<reference evidence="2" key="1">
    <citation type="journal article" date="2014" name="Int. J. Syst. Evol. Microbiol.">
        <title>Complete genome sequence of Corynebacterium casei LMG S-19264T (=DSM 44701T), isolated from a smear-ripened cheese.</title>
        <authorList>
            <consortium name="US DOE Joint Genome Institute (JGI-PGF)"/>
            <person name="Walter F."/>
            <person name="Albersmeier A."/>
            <person name="Kalinowski J."/>
            <person name="Ruckert C."/>
        </authorList>
    </citation>
    <scope>NUCLEOTIDE SEQUENCE</scope>
    <source>
        <strain evidence="2">CGMCC 1.10998</strain>
    </source>
</reference>
<dbReference type="PANTHER" id="PTHR43031:SF17">
    <property type="entry name" value="SULFURTRANSFERASE YTWF-RELATED"/>
    <property type="match status" value="1"/>
</dbReference>
<sequence>MQHITAPELASWLADKEKNPPVLLDVREPWEHETCHISGVMLMPMQSVPERISELDQDATIVCVCHHGGRSMQVASFLERNGFANVINLTGGVHAWAQEVDTAMPTY</sequence>
<protein>
    <submittedName>
        <fullName evidence="2">Rhodanese-like domain-containing protein</fullName>
    </submittedName>
</protein>
<dbReference type="Pfam" id="PF00581">
    <property type="entry name" value="Rhodanese"/>
    <property type="match status" value="1"/>
</dbReference>
<dbReference type="InterPro" id="IPR036873">
    <property type="entry name" value="Rhodanese-like_dom_sf"/>
</dbReference>
<comment type="caution">
    <text evidence="2">The sequence shown here is derived from an EMBL/GenBank/DDBJ whole genome shotgun (WGS) entry which is preliminary data.</text>
</comment>
<evidence type="ECO:0000259" key="1">
    <source>
        <dbReference type="PROSITE" id="PS50206"/>
    </source>
</evidence>
<reference evidence="2" key="2">
    <citation type="submission" date="2020-09" db="EMBL/GenBank/DDBJ databases">
        <authorList>
            <person name="Sun Q."/>
            <person name="Zhou Y."/>
        </authorList>
    </citation>
    <scope>NUCLEOTIDE SEQUENCE</scope>
    <source>
        <strain evidence="2">CGMCC 1.10998</strain>
    </source>
</reference>
<dbReference type="SUPFAM" id="SSF52821">
    <property type="entry name" value="Rhodanese/Cell cycle control phosphatase"/>
    <property type="match status" value="1"/>
</dbReference>
<dbReference type="SMART" id="SM00450">
    <property type="entry name" value="RHOD"/>
    <property type="match status" value="1"/>
</dbReference>
<evidence type="ECO:0000313" key="3">
    <source>
        <dbReference type="Proteomes" id="UP000637423"/>
    </source>
</evidence>
<dbReference type="InterPro" id="IPR001763">
    <property type="entry name" value="Rhodanese-like_dom"/>
</dbReference>
<gene>
    <name evidence="2" type="ORF">GCM10011396_32880</name>
</gene>
<dbReference type="RefSeq" id="WP_188567176.1">
    <property type="nucleotide sequence ID" value="NZ_BMED01000003.1"/>
</dbReference>
<dbReference type="PANTHER" id="PTHR43031">
    <property type="entry name" value="FAD-DEPENDENT OXIDOREDUCTASE"/>
    <property type="match status" value="1"/>
</dbReference>
<keyword evidence="3" id="KW-1185">Reference proteome</keyword>
<dbReference type="Proteomes" id="UP000637423">
    <property type="component" value="Unassembled WGS sequence"/>
</dbReference>
<dbReference type="PROSITE" id="PS50206">
    <property type="entry name" value="RHODANESE_3"/>
    <property type="match status" value="1"/>
</dbReference>
<dbReference type="EMBL" id="BMED01000003">
    <property type="protein sequence ID" value="GGC82964.1"/>
    <property type="molecule type" value="Genomic_DNA"/>
</dbReference>
<evidence type="ECO:0000313" key="2">
    <source>
        <dbReference type="EMBL" id="GGC82964.1"/>
    </source>
</evidence>
<dbReference type="InterPro" id="IPR050229">
    <property type="entry name" value="GlpE_sulfurtransferase"/>
</dbReference>
<dbReference type="Gene3D" id="3.40.250.10">
    <property type="entry name" value="Rhodanese-like domain"/>
    <property type="match status" value="1"/>
</dbReference>
<organism evidence="2 3">
    <name type="scientific">Undibacterium terreum</name>
    <dbReference type="NCBI Taxonomy" id="1224302"/>
    <lineage>
        <taxon>Bacteria</taxon>
        <taxon>Pseudomonadati</taxon>
        <taxon>Pseudomonadota</taxon>
        <taxon>Betaproteobacteria</taxon>
        <taxon>Burkholderiales</taxon>
        <taxon>Oxalobacteraceae</taxon>
        <taxon>Undibacterium</taxon>
    </lineage>
</organism>
<feature type="domain" description="Rhodanese" evidence="1">
    <location>
        <begin position="17"/>
        <end position="105"/>
    </location>
</feature>
<dbReference type="AlphaFoldDB" id="A0A916URC7"/>
<name>A0A916URC7_9BURK</name>